<dbReference type="InterPro" id="IPR026960">
    <property type="entry name" value="RVT-Znf"/>
</dbReference>
<name>A0AAV8GVK7_9POAL</name>
<evidence type="ECO:0000259" key="1">
    <source>
        <dbReference type="PROSITE" id="PS50878"/>
    </source>
</evidence>
<protein>
    <submittedName>
        <fullName evidence="2">RNA-directed DNA polymerase (Reverse transcriptase)-related family protein</fullName>
    </submittedName>
</protein>
<dbReference type="CDD" id="cd06222">
    <property type="entry name" value="RNase_H_like"/>
    <property type="match status" value="1"/>
</dbReference>
<dbReference type="PANTHER" id="PTHR33116">
    <property type="entry name" value="REVERSE TRANSCRIPTASE ZINC-BINDING DOMAIN-CONTAINING PROTEIN-RELATED-RELATED"/>
    <property type="match status" value="1"/>
</dbReference>
<dbReference type="CDD" id="cd01650">
    <property type="entry name" value="RT_nLTR_like"/>
    <property type="match status" value="1"/>
</dbReference>
<dbReference type="InterPro" id="IPR043502">
    <property type="entry name" value="DNA/RNA_pol_sf"/>
</dbReference>
<gene>
    <name evidence="2" type="ORF">LUZ62_022165</name>
</gene>
<dbReference type="SUPFAM" id="SSF56672">
    <property type="entry name" value="DNA/RNA polymerases"/>
    <property type="match status" value="1"/>
</dbReference>
<dbReference type="InterPro" id="IPR002156">
    <property type="entry name" value="RNaseH_domain"/>
</dbReference>
<dbReference type="Pfam" id="PF13966">
    <property type="entry name" value="zf-RVT"/>
    <property type="match status" value="1"/>
</dbReference>
<dbReference type="AlphaFoldDB" id="A0AAV8GVK7"/>
<feature type="domain" description="Reverse transcriptase" evidence="1">
    <location>
        <begin position="103"/>
        <end position="384"/>
    </location>
</feature>
<keyword evidence="2" id="KW-0548">Nucleotidyltransferase</keyword>
<dbReference type="InterPro" id="IPR012337">
    <property type="entry name" value="RNaseH-like_sf"/>
</dbReference>
<dbReference type="InterPro" id="IPR044730">
    <property type="entry name" value="RNase_H-like_dom_plant"/>
</dbReference>
<sequence>MWTDSEEDLRRAFVTYFKSIFCSQPLDPCPFWQQLPVDFVSSFPSLPQQYSSMLNSLPLESEITATLFSLPPDRAPGPDGINARFIQSNWHALKPIVLQQVNQFFSTKVMDKDIAKSNLILIPKKDYPQLVSDYRPISVCNVIYKIISKLLSRRLQPFIPNLVSLTQTAFTPGRQIGDNIRVFREIIHTFSLSSFHKPCFCLKADLSKAFDKLNWRFIFTVLHSHGLPKDYIDWVMACVTSSRFSIALNGATGGFIQPTRGVRQSCSLSPYLFIVALDVLSRLLSFMVQKGELKGVTIARGAPTLTSLLYADDLLIFGEASYSEVWKIQNLLNVFCAMSGQEIGVDKSRIWFSKHTPLDVQHFISTAFAASKASSNDVYLGTTIVANRPGDFGPLLDKIDNKLQPWKRQFLSQAGKVVLIKSVIEPLLLYAMSTTALPAATIRAIEGKLRAFFWDKGGASRVPLVAWKLITRPKDHGGLGLKDLTSFNRSLHMKALWSIVTSSSAIWIAMVKAKYLSRATIWNSQRSTKCTALWRALLGVRQLLQGNVQWQIGNGNTCGALGEPWHDMWRHYQPSNAGQRRLKISDLLNSSNGTWNTSKLIELFGFHGALYLAIAFPSPPVQNQHPDRLIFTAAQNGKFTLKGAYQLIEGHNTRVQHYQPHLKHLFHKIWNAPQILPRVRIFLWKVINSALPLEHLFATRFGKQPQGCHFCGNDKEDVVHALFKCDQARQVWLNSGLGIRSDMLPDDVKEILTLLTDQFDDHQMSLFAAVIWNLWKQRCKSVFEGKSFSVQAVNRAAGASVRLLTHAAMLYSPTVVVPVIQDEHPETDYCCYLDGSWLAQEFGASAGAYVIMDKEGMLVQYGCFPLRSNSPIHSEILALKAAVMAVNSHSLISCTFFTDCAQLSSIMQGVTSIELVDWHCFHDLLDLKSAFNFQGFKCKHVGRELNGLADDMAKYARVWGVNVVGFTFPIFNPV</sequence>
<organism evidence="2 3">
    <name type="scientific">Rhynchospora pubera</name>
    <dbReference type="NCBI Taxonomy" id="906938"/>
    <lineage>
        <taxon>Eukaryota</taxon>
        <taxon>Viridiplantae</taxon>
        <taxon>Streptophyta</taxon>
        <taxon>Embryophyta</taxon>
        <taxon>Tracheophyta</taxon>
        <taxon>Spermatophyta</taxon>
        <taxon>Magnoliopsida</taxon>
        <taxon>Liliopsida</taxon>
        <taxon>Poales</taxon>
        <taxon>Cyperaceae</taxon>
        <taxon>Cyperoideae</taxon>
        <taxon>Rhynchosporeae</taxon>
        <taxon>Rhynchospora</taxon>
    </lineage>
</organism>
<accession>A0AAV8GVK7</accession>
<dbReference type="InterPro" id="IPR000477">
    <property type="entry name" value="RT_dom"/>
</dbReference>
<keyword evidence="2" id="KW-0808">Transferase</keyword>
<dbReference type="Pfam" id="PF13456">
    <property type="entry name" value="RVT_3"/>
    <property type="match status" value="1"/>
</dbReference>
<dbReference type="Gene3D" id="3.30.420.10">
    <property type="entry name" value="Ribonuclease H-like superfamily/Ribonuclease H"/>
    <property type="match status" value="1"/>
</dbReference>
<reference evidence="2" key="1">
    <citation type="submission" date="2022-08" db="EMBL/GenBank/DDBJ databases">
        <authorList>
            <person name="Marques A."/>
        </authorList>
    </citation>
    <scope>NUCLEOTIDE SEQUENCE</scope>
    <source>
        <strain evidence="2">RhyPub2mFocal</strain>
        <tissue evidence="2">Leaves</tissue>
    </source>
</reference>
<dbReference type="Proteomes" id="UP001140206">
    <property type="component" value="Chromosome 1"/>
</dbReference>
<keyword evidence="3" id="KW-1185">Reference proteome</keyword>
<dbReference type="GO" id="GO:0003676">
    <property type="term" value="F:nucleic acid binding"/>
    <property type="evidence" value="ECO:0007669"/>
    <property type="project" value="InterPro"/>
</dbReference>
<proteinExistence type="predicted"/>
<dbReference type="GO" id="GO:0003964">
    <property type="term" value="F:RNA-directed DNA polymerase activity"/>
    <property type="evidence" value="ECO:0007669"/>
    <property type="project" value="UniProtKB-KW"/>
</dbReference>
<keyword evidence="2" id="KW-0695">RNA-directed DNA polymerase</keyword>
<dbReference type="Pfam" id="PF00078">
    <property type="entry name" value="RVT_1"/>
    <property type="match status" value="1"/>
</dbReference>
<dbReference type="PROSITE" id="PS50878">
    <property type="entry name" value="RT_POL"/>
    <property type="match status" value="1"/>
</dbReference>
<dbReference type="InterPro" id="IPR036397">
    <property type="entry name" value="RNaseH_sf"/>
</dbReference>
<dbReference type="PANTHER" id="PTHR33116:SF86">
    <property type="entry name" value="REVERSE TRANSCRIPTASE DOMAIN-CONTAINING PROTEIN"/>
    <property type="match status" value="1"/>
</dbReference>
<evidence type="ECO:0000313" key="3">
    <source>
        <dbReference type="Proteomes" id="UP001140206"/>
    </source>
</evidence>
<comment type="caution">
    <text evidence="2">The sequence shown here is derived from an EMBL/GenBank/DDBJ whole genome shotgun (WGS) entry which is preliminary data.</text>
</comment>
<dbReference type="SUPFAM" id="SSF53098">
    <property type="entry name" value="Ribonuclease H-like"/>
    <property type="match status" value="1"/>
</dbReference>
<dbReference type="GO" id="GO:0004523">
    <property type="term" value="F:RNA-DNA hybrid ribonuclease activity"/>
    <property type="evidence" value="ECO:0007669"/>
    <property type="project" value="InterPro"/>
</dbReference>
<dbReference type="EMBL" id="JAMFTS010000001">
    <property type="protein sequence ID" value="KAJ4809599.1"/>
    <property type="molecule type" value="Genomic_DNA"/>
</dbReference>
<evidence type="ECO:0000313" key="2">
    <source>
        <dbReference type="EMBL" id="KAJ4809599.1"/>
    </source>
</evidence>